<name>A0A7J7TX56_PIPKU</name>
<dbReference type="GO" id="GO:0016020">
    <property type="term" value="C:membrane"/>
    <property type="evidence" value="ECO:0007669"/>
    <property type="project" value="InterPro"/>
</dbReference>
<feature type="compositionally biased region" description="Low complexity" evidence="1">
    <location>
        <begin position="279"/>
        <end position="288"/>
    </location>
</feature>
<dbReference type="Gene3D" id="1.20.58.390">
    <property type="entry name" value="Neurotransmitter-gated ion-channel transmembrane domain"/>
    <property type="match status" value="2"/>
</dbReference>
<keyword evidence="2" id="KW-0812">Transmembrane</keyword>
<keyword evidence="2" id="KW-1133">Transmembrane helix</keyword>
<keyword evidence="2" id="KW-0472">Membrane</keyword>
<evidence type="ECO:0000259" key="3">
    <source>
        <dbReference type="Pfam" id="PF02932"/>
    </source>
</evidence>
<dbReference type="FunFam" id="1.20.58.390:FF:000048">
    <property type="entry name" value="Cholinergic receptor nicotinic epsilon subunit"/>
    <property type="match status" value="1"/>
</dbReference>
<evidence type="ECO:0000313" key="5">
    <source>
        <dbReference type="Proteomes" id="UP000558488"/>
    </source>
</evidence>
<comment type="caution">
    <text evidence="4">The sequence shown here is derived from an EMBL/GenBank/DDBJ whole genome shotgun (WGS) entry which is preliminary data.</text>
</comment>
<feature type="region of interest" description="Disordered" evidence="1">
    <location>
        <begin position="1"/>
        <end position="91"/>
    </location>
</feature>
<feature type="compositionally biased region" description="Basic residues" evidence="1">
    <location>
        <begin position="60"/>
        <end position="69"/>
    </location>
</feature>
<proteinExistence type="predicted"/>
<dbReference type="InterPro" id="IPR038050">
    <property type="entry name" value="Neuro_actylchol_rec"/>
</dbReference>
<protein>
    <submittedName>
        <fullName evidence="4">Cholinergic receptor nicotinic epsilon subunit</fullName>
    </submittedName>
</protein>
<dbReference type="Proteomes" id="UP000558488">
    <property type="component" value="Unassembled WGS sequence"/>
</dbReference>
<organism evidence="4 5">
    <name type="scientific">Pipistrellus kuhlii</name>
    <name type="common">Kuhl's pipistrelle</name>
    <dbReference type="NCBI Taxonomy" id="59472"/>
    <lineage>
        <taxon>Eukaryota</taxon>
        <taxon>Metazoa</taxon>
        <taxon>Chordata</taxon>
        <taxon>Craniata</taxon>
        <taxon>Vertebrata</taxon>
        <taxon>Euteleostomi</taxon>
        <taxon>Mammalia</taxon>
        <taxon>Eutheria</taxon>
        <taxon>Laurasiatheria</taxon>
        <taxon>Chiroptera</taxon>
        <taxon>Yangochiroptera</taxon>
        <taxon>Vespertilionidae</taxon>
        <taxon>Pipistrellus</taxon>
    </lineage>
</organism>
<accession>A0A7J7TX56</accession>
<gene>
    <name evidence="4" type="ORF">mPipKuh1_002819</name>
</gene>
<feature type="domain" description="Neurotransmitter-gated ion-channel transmembrane" evidence="3">
    <location>
        <begin position="393"/>
        <end position="562"/>
    </location>
</feature>
<feature type="compositionally biased region" description="Basic residues" evidence="1">
    <location>
        <begin position="80"/>
        <end position="91"/>
    </location>
</feature>
<feature type="compositionally biased region" description="Basic residues" evidence="1">
    <location>
        <begin position="167"/>
        <end position="179"/>
    </location>
</feature>
<dbReference type="InterPro" id="IPR036719">
    <property type="entry name" value="Neuro-gated_channel_TM_sf"/>
</dbReference>
<dbReference type="Pfam" id="PF02932">
    <property type="entry name" value="Neur_chan_memb"/>
    <property type="match status" value="1"/>
</dbReference>
<sequence>MVGPVLPPRGRSIPHPNTLPALPKWPPCRQPQAQALQPPCPSHPGRPAAQSRLSAPPPRRERRVGHRLLLRGDPPPGPRARGRPRGRGHRLLAHHPPEAALLHHQHHRALRAHLGPGAAPLLPAGAGRRPEMHRLHQRPARPDRLPVPDRPEDPRDVSERPAAGQVRARRSPGSRRCPRGGRSQTGRGGAQRRCVSWWAGLRGLGRSGRGRNQRTLQLLRLPLSAWALFERRVGLGRLWALRSPILCSAAGRLLEVFRASLWPGVWGRRLHVSPTARASSGSQITSSSRTHQWPGGSGSSRLPRGCRREADPRGARPLRHSHAPCSRNRALAPTAAPARRAPCPAAWATRASAPPGSPASGARPALPSSPPSPRASCCSHRAEIFMEGTGVSWGYLIFVMVVATLIVMNCVFVLNVSLRTPATHATSPRMRHVLLELLPRLLGSGAPPEAPGAALVPRRASSVGLLLRAEELILKKPRSELVFEGQRYRHGTWTAALYQSLGAAAPEIRCCVEAINFLAESTRDQEAAGEEVSDWLRMGKALDNVCFWAALVLFSVGSSLIFLGGYLNRVPDLPYPPCIKA</sequence>
<feature type="transmembrane region" description="Helical" evidence="2">
    <location>
        <begin position="545"/>
        <end position="567"/>
    </location>
</feature>
<dbReference type="EMBL" id="JACAGB010000023">
    <property type="protein sequence ID" value="KAF6305188.1"/>
    <property type="molecule type" value="Genomic_DNA"/>
</dbReference>
<keyword evidence="4" id="KW-0675">Receptor</keyword>
<dbReference type="InterPro" id="IPR006029">
    <property type="entry name" value="Neurotrans-gated_channel_TM"/>
</dbReference>
<feature type="transmembrane region" description="Helical" evidence="2">
    <location>
        <begin position="393"/>
        <end position="414"/>
    </location>
</feature>
<evidence type="ECO:0000256" key="2">
    <source>
        <dbReference type="SAM" id="Phobius"/>
    </source>
</evidence>
<dbReference type="GO" id="GO:0042391">
    <property type="term" value="P:regulation of membrane potential"/>
    <property type="evidence" value="ECO:0007669"/>
    <property type="project" value="UniProtKB-ARBA"/>
</dbReference>
<evidence type="ECO:0000256" key="1">
    <source>
        <dbReference type="SAM" id="MobiDB-lite"/>
    </source>
</evidence>
<dbReference type="AlphaFoldDB" id="A0A7J7TX56"/>
<reference evidence="4 5" key="1">
    <citation type="journal article" date="2020" name="Nature">
        <title>Six reference-quality genomes reveal evolution of bat adaptations.</title>
        <authorList>
            <person name="Jebb D."/>
            <person name="Huang Z."/>
            <person name="Pippel M."/>
            <person name="Hughes G.M."/>
            <person name="Lavrichenko K."/>
            <person name="Devanna P."/>
            <person name="Winkler S."/>
            <person name="Jermiin L.S."/>
            <person name="Skirmuntt E.C."/>
            <person name="Katzourakis A."/>
            <person name="Burkitt-Gray L."/>
            <person name="Ray D.A."/>
            <person name="Sullivan K.A.M."/>
            <person name="Roscito J.G."/>
            <person name="Kirilenko B.M."/>
            <person name="Davalos L.M."/>
            <person name="Corthals A.P."/>
            <person name="Power M.L."/>
            <person name="Jones G."/>
            <person name="Ransome R.D."/>
            <person name="Dechmann D.K.N."/>
            <person name="Locatelli A.G."/>
            <person name="Puechmaille S.J."/>
            <person name="Fedrigo O."/>
            <person name="Jarvis E.D."/>
            <person name="Hiller M."/>
            <person name="Vernes S.C."/>
            <person name="Myers E.W."/>
            <person name="Teeling E.C."/>
        </authorList>
    </citation>
    <scope>NUCLEOTIDE SEQUENCE [LARGE SCALE GENOMIC DNA]</scope>
    <source>
        <strain evidence="4">MPipKuh1</strain>
        <tissue evidence="4">Flight muscle</tissue>
    </source>
</reference>
<feature type="compositionally biased region" description="Low complexity" evidence="1">
    <location>
        <begin position="327"/>
        <end position="366"/>
    </location>
</feature>
<feature type="region of interest" description="Disordered" evidence="1">
    <location>
        <begin position="116"/>
        <end position="189"/>
    </location>
</feature>
<feature type="region of interest" description="Disordered" evidence="1">
    <location>
        <begin position="274"/>
        <end position="374"/>
    </location>
</feature>
<dbReference type="SUPFAM" id="SSF90112">
    <property type="entry name" value="Neurotransmitter-gated ion-channel transmembrane pore"/>
    <property type="match status" value="1"/>
</dbReference>
<evidence type="ECO:0000313" key="4">
    <source>
        <dbReference type="EMBL" id="KAF6305188.1"/>
    </source>
</evidence>
<feature type="compositionally biased region" description="Low complexity" evidence="1">
    <location>
        <begin position="116"/>
        <end position="127"/>
    </location>
</feature>
<keyword evidence="5" id="KW-1185">Reference proteome</keyword>
<dbReference type="GO" id="GO:0006811">
    <property type="term" value="P:monoatomic ion transport"/>
    <property type="evidence" value="ECO:0007669"/>
    <property type="project" value="InterPro"/>
</dbReference>
<feature type="compositionally biased region" description="Basic and acidic residues" evidence="1">
    <location>
        <begin position="128"/>
        <end position="159"/>
    </location>
</feature>